<protein>
    <recommendedName>
        <fullName evidence="2">Fibronectin type-III domain-containing protein</fullName>
    </recommendedName>
</protein>
<accession>A0A0V8QGW5</accession>
<dbReference type="STRING" id="290052.ASU35_08120"/>
<dbReference type="AlphaFoldDB" id="A0A0V8QGW5"/>
<dbReference type="Pfam" id="PF00041">
    <property type="entry name" value="fn3"/>
    <property type="match status" value="1"/>
</dbReference>
<gene>
    <name evidence="3" type="ORF">ASU35_08120</name>
</gene>
<dbReference type="OrthoDB" id="1818442at2"/>
<dbReference type="Proteomes" id="UP000054874">
    <property type="component" value="Unassembled WGS sequence"/>
</dbReference>
<feature type="chain" id="PRO_5006894323" description="Fibronectin type-III domain-containing protein" evidence="1">
    <location>
        <begin position="32"/>
        <end position="243"/>
    </location>
</feature>
<evidence type="ECO:0000259" key="2">
    <source>
        <dbReference type="PROSITE" id="PS50853"/>
    </source>
</evidence>
<sequence>MKNSKKLCSYFLVFCLSIVSVLLPASTQANAAEGETLLTLKIGDTIYENVTSGSVITGDFDIKDLEFWVQSVNGHPLENVGNKSTATDAQGRNPLEIGTNKETDNLWTVTLIYHAVDDPVEANREYGFEVAGIVFTNSKDATVEVPTVSKITSFKASSMSKALKLTWKKKSVDGYQIQYSLNKDFKSAKTIKVSKSKTSYTIKSLKANKKYYVRIRGYKNYTDDLNNEQTVYGKWVSLNKQTK</sequence>
<feature type="signal peptide" evidence="1">
    <location>
        <begin position="1"/>
        <end position="31"/>
    </location>
</feature>
<organism evidence="3 4">
    <name type="scientific">Acetivibrio ethanolgignens</name>
    <dbReference type="NCBI Taxonomy" id="290052"/>
    <lineage>
        <taxon>Bacteria</taxon>
        <taxon>Bacillati</taxon>
        <taxon>Bacillota</taxon>
        <taxon>Clostridia</taxon>
        <taxon>Eubacteriales</taxon>
        <taxon>Oscillospiraceae</taxon>
        <taxon>Acetivibrio</taxon>
    </lineage>
</organism>
<dbReference type="Gene3D" id="2.60.40.10">
    <property type="entry name" value="Immunoglobulins"/>
    <property type="match status" value="1"/>
</dbReference>
<keyword evidence="4" id="KW-1185">Reference proteome</keyword>
<evidence type="ECO:0000256" key="1">
    <source>
        <dbReference type="SAM" id="SignalP"/>
    </source>
</evidence>
<dbReference type="PROSITE" id="PS50853">
    <property type="entry name" value="FN3"/>
    <property type="match status" value="1"/>
</dbReference>
<evidence type="ECO:0000313" key="4">
    <source>
        <dbReference type="Proteomes" id="UP000054874"/>
    </source>
</evidence>
<dbReference type="InterPro" id="IPR003961">
    <property type="entry name" value="FN3_dom"/>
</dbReference>
<dbReference type="CDD" id="cd00063">
    <property type="entry name" value="FN3"/>
    <property type="match status" value="1"/>
</dbReference>
<evidence type="ECO:0000313" key="3">
    <source>
        <dbReference type="EMBL" id="KSV59708.1"/>
    </source>
</evidence>
<reference evidence="3 4" key="1">
    <citation type="submission" date="2015-11" db="EMBL/GenBank/DDBJ databases">
        <title>Butyribacter intestini gen. nov., sp. nov., a butyric acid-producing bacterium of the family Lachnospiraceae isolated from the human faeces.</title>
        <authorList>
            <person name="Zou Y."/>
            <person name="Xue W."/>
            <person name="Luo G."/>
            <person name="Lv M."/>
        </authorList>
    </citation>
    <scope>NUCLEOTIDE SEQUENCE [LARGE SCALE GENOMIC DNA]</scope>
    <source>
        <strain evidence="3 4">ACET-33324</strain>
    </source>
</reference>
<dbReference type="InterPro" id="IPR013783">
    <property type="entry name" value="Ig-like_fold"/>
</dbReference>
<dbReference type="RefSeq" id="WP_058352036.1">
    <property type="nucleotide sequence ID" value="NZ_CABMMD010000101.1"/>
</dbReference>
<comment type="caution">
    <text evidence="3">The sequence shown here is derived from an EMBL/GenBank/DDBJ whole genome shotgun (WGS) entry which is preliminary data.</text>
</comment>
<proteinExistence type="predicted"/>
<keyword evidence="1" id="KW-0732">Signal</keyword>
<name>A0A0V8QGW5_9FIRM</name>
<dbReference type="EMBL" id="LNAM01000101">
    <property type="protein sequence ID" value="KSV59708.1"/>
    <property type="molecule type" value="Genomic_DNA"/>
</dbReference>
<dbReference type="InterPro" id="IPR036116">
    <property type="entry name" value="FN3_sf"/>
</dbReference>
<dbReference type="SUPFAM" id="SSF49265">
    <property type="entry name" value="Fibronectin type III"/>
    <property type="match status" value="1"/>
</dbReference>
<feature type="domain" description="Fibronectin type-III" evidence="2">
    <location>
        <begin position="147"/>
        <end position="243"/>
    </location>
</feature>